<feature type="domain" description="Fibronectin type-II" evidence="8">
    <location>
        <begin position="206"/>
        <end position="254"/>
    </location>
</feature>
<evidence type="ECO:0000256" key="4">
    <source>
        <dbReference type="ARBA" id="ARBA00022737"/>
    </source>
</evidence>
<dbReference type="SMART" id="SM00059">
    <property type="entry name" value="FN2"/>
    <property type="match status" value="4"/>
</dbReference>
<comment type="subcellular location">
    <subcellularLocation>
        <location evidence="1">Secreted</location>
    </subcellularLocation>
</comment>
<evidence type="ECO:0000313" key="9">
    <source>
        <dbReference type="Ensembl" id="ENSSMRP00000026539.1"/>
    </source>
</evidence>
<feature type="disulfide bond" evidence="6">
    <location>
        <begin position="211"/>
        <end position="237"/>
    </location>
</feature>
<feature type="disulfide bond" evidence="6">
    <location>
        <begin position="109"/>
        <end position="136"/>
    </location>
</feature>
<dbReference type="Ensembl" id="ENSSMRT00000031018.1">
    <property type="protein sequence ID" value="ENSSMRP00000026539.1"/>
    <property type="gene ID" value="ENSSMRG00000020501.1"/>
</dbReference>
<dbReference type="FunFam" id="2.10.10.10:FF:000009">
    <property type="entry name" value="Epididymal sperm-binding protein 1"/>
    <property type="match status" value="1"/>
</dbReference>
<dbReference type="InterPro" id="IPR036943">
    <property type="entry name" value="FN_type2_sf"/>
</dbReference>
<dbReference type="GeneTree" id="ENSGT00940000162766"/>
<protein>
    <recommendedName>
        <fullName evidence="8">Fibronectin type-II domain-containing protein</fullName>
    </recommendedName>
</protein>
<feature type="chain" id="PRO_5034877354" description="Fibronectin type-II domain-containing protein" evidence="7">
    <location>
        <begin position="21"/>
        <end position="292"/>
    </location>
</feature>
<dbReference type="GO" id="GO:0009986">
    <property type="term" value="C:cell surface"/>
    <property type="evidence" value="ECO:0007669"/>
    <property type="project" value="TreeGrafter"/>
</dbReference>
<evidence type="ECO:0000256" key="5">
    <source>
        <dbReference type="ARBA" id="ARBA00023157"/>
    </source>
</evidence>
<feature type="disulfide bond" evidence="6">
    <location>
        <begin position="225"/>
        <end position="252"/>
    </location>
</feature>
<dbReference type="FunFam" id="2.10.10.10:FF:000003">
    <property type="entry name" value="binder of sperm protein homolog 1"/>
    <property type="match status" value="3"/>
</dbReference>
<reference evidence="9" key="1">
    <citation type="submission" date="2025-08" db="UniProtKB">
        <authorList>
            <consortium name="Ensembl"/>
        </authorList>
    </citation>
    <scope>IDENTIFICATION</scope>
</reference>
<evidence type="ECO:0000256" key="6">
    <source>
        <dbReference type="PROSITE-ProRule" id="PRU00479"/>
    </source>
</evidence>
<dbReference type="PANTHER" id="PTHR22918">
    <property type="entry name" value="SEMINAL PLASMA PROTEIN"/>
    <property type="match status" value="1"/>
</dbReference>
<dbReference type="InterPro" id="IPR013806">
    <property type="entry name" value="Kringle-like"/>
</dbReference>
<feature type="domain" description="Fibronectin type-II" evidence="8">
    <location>
        <begin position="90"/>
        <end position="138"/>
    </location>
</feature>
<evidence type="ECO:0000313" key="10">
    <source>
        <dbReference type="Proteomes" id="UP000694421"/>
    </source>
</evidence>
<dbReference type="SUPFAM" id="SSF57440">
    <property type="entry name" value="Kringle-like"/>
    <property type="match status" value="4"/>
</dbReference>
<dbReference type="Pfam" id="PF00040">
    <property type="entry name" value="fn2"/>
    <property type="match status" value="4"/>
</dbReference>
<dbReference type="GO" id="GO:0005576">
    <property type="term" value="C:extracellular region"/>
    <property type="evidence" value="ECO:0007669"/>
    <property type="project" value="UniProtKB-SubCell"/>
</dbReference>
<reference evidence="9" key="2">
    <citation type="submission" date="2025-09" db="UniProtKB">
        <authorList>
            <consortium name="Ensembl"/>
        </authorList>
    </citation>
    <scope>IDENTIFICATION</scope>
</reference>
<evidence type="ECO:0000259" key="8">
    <source>
        <dbReference type="PROSITE" id="PS51092"/>
    </source>
</evidence>
<evidence type="ECO:0000256" key="1">
    <source>
        <dbReference type="ARBA" id="ARBA00004613"/>
    </source>
</evidence>
<dbReference type="InterPro" id="IPR051666">
    <property type="entry name" value="SP_Capacitation_Regulator"/>
</dbReference>
<dbReference type="GO" id="GO:0048240">
    <property type="term" value="P:sperm capacitation"/>
    <property type="evidence" value="ECO:0007669"/>
    <property type="project" value="TreeGrafter"/>
</dbReference>
<dbReference type="InterPro" id="IPR000562">
    <property type="entry name" value="FN_type2_dom"/>
</dbReference>
<sequence length="292" mass="33232">MDTLTVFLIYTCIFLPVFEAKGNNTSSYAALPFVGFYSLPPCIFPFLYKGKYYDSCTSEETTGDQTWCSLTANYDKDHQWRACTIIGEKYKPRPCFFPFTYKNKSYSTCTKDGSSDGQLWCATTSDYDRDSKWKACVLQEYGGNSGGQPCYFPFIFNNMPHEDCIKEDETGKRKGRYWCATTENYDTDNTWSFCADTDLPITDLQDSLPPCVFPFLYKGKSYDSCTSVDISGDKKWCSLTANYGKDGLWRGCTVKGEIYKVFLKTQHFGLIRTSSLNWANFLQAAPGVHIPQ</sequence>
<feature type="disulfide bond" evidence="6">
    <location>
        <begin position="42"/>
        <end position="68"/>
    </location>
</feature>
<feature type="domain" description="Fibronectin type-II" evidence="8">
    <location>
        <begin position="145"/>
        <end position="196"/>
    </location>
</feature>
<comment type="similarity">
    <text evidence="2">Belongs to the seminal plasma protein family.</text>
</comment>
<dbReference type="PROSITE" id="PS51092">
    <property type="entry name" value="FN2_2"/>
    <property type="match status" value="4"/>
</dbReference>
<feature type="signal peptide" evidence="7">
    <location>
        <begin position="1"/>
        <end position="20"/>
    </location>
</feature>
<proteinExistence type="inferred from homology"/>
<evidence type="ECO:0000256" key="3">
    <source>
        <dbReference type="ARBA" id="ARBA00022525"/>
    </source>
</evidence>
<keyword evidence="5 6" id="KW-1015">Disulfide bond</keyword>
<dbReference type="CDD" id="cd00062">
    <property type="entry name" value="FN2"/>
    <property type="match status" value="4"/>
</dbReference>
<name>A0A8D0KMT7_SALMN</name>
<feature type="domain" description="Fibronectin type-II" evidence="8">
    <location>
        <begin position="37"/>
        <end position="85"/>
    </location>
</feature>
<dbReference type="Proteomes" id="UP000694421">
    <property type="component" value="Unplaced"/>
</dbReference>
<keyword evidence="3" id="KW-0964">Secreted</keyword>
<feature type="disulfide bond" evidence="6">
    <location>
        <begin position="95"/>
        <end position="121"/>
    </location>
</feature>
<dbReference type="PRINTS" id="PR00013">
    <property type="entry name" value="FNTYPEII"/>
</dbReference>
<keyword evidence="4" id="KW-0677">Repeat</keyword>
<evidence type="ECO:0000256" key="2">
    <source>
        <dbReference type="ARBA" id="ARBA00010011"/>
    </source>
</evidence>
<keyword evidence="10" id="KW-1185">Reference proteome</keyword>
<keyword evidence="7" id="KW-0732">Signal</keyword>
<dbReference type="Gene3D" id="2.10.10.10">
    <property type="entry name" value="Fibronectin, type II, collagen-binding"/>
    <property type="match status" value="4"/>
</dbReference>
<organism evidence="9 10">
    <name type="scientific">Salvator merianae</name>
    <name type="common">Argentine black and white tegu</name>
    <name type="synonym">Tupinambis merianae</name>
    <dbReference type="NCBI Taxonomy" id="96440"/>
    <lineage>
        <taxon>Eukaryota</taxon>
        <taxon>Metazoa</taxon>
        <taxon>Chordata</taxon>
        <taxon>Craniata</taxon>
        <taxon>Vertebrata</taxon>
        <taxon>Euteleostomi</taxon>
        <taxon>Lepidosauria</taxon>
        <taxon>Squamata</taxon>
        <taxon>Bifurcata</taxon>
        <taxon>Unidentata</taxon>
        <taxon>Episquamata</taxon>
        <taxon>Laterata</taxon>
        <taxon>Teiioidea</taxon>
        <taxon>Teiidae</taxon>
        <taxon>Salvator</taxon>
    </lineage>
</organism>
<dbReference type="AlphaFoldDB" id="A0A8D0KMT7"/>
<dbReference type="PANTHER" id="PTHR22918:SF1">
    <property type="entry name" value="FIBRONECTIN TYPE-II DOMAIN-CONTAINING PROTEIN"/>
    <property type="match status" value="1"/>
</dbReference>
<feature type="disulfide bond" evidence="6">
    <location>
        <begin position="56"/>
        <end position="83"/>
    </location>
</feature>
<comment type="caution">
    <text evidence="6">Lacks conserved residue(s) required for the propagation of feature annotation.</text>
</comment>
<dbReference type="GO" id="GO:0008201">
    <property type="term" value="F:heparin binding"/>
    <property type="evidence" value="ECO:0007669"/>
    <property type="project" value="TreeGrafter"/>
</dbReference>
<evidence type="ECO:0000256" key="7">
    <source>
        <dbReference type="SAM" id="SignalP"/>
    </source>
</evidence>
<accession>A0A8D0KMT7</accession>